<dbReference type="GO" id="GO:0004674">
    <property type="term" value="F:protein serine/threonine kinase activity"/>
    <property type="evidence" value="ECO:0007669"/>
    <property type="project" value="TreeGrafter"/>
</dbReference>
<dbReference type="Proteomes" id="UP000507222">
    <property type="component" value="Unassembled WGS sequence"/>
</dbReference>
<feature type="domain" description="Protein kinase" evidence="3">
    <location>
        <begin position="1"/>
        <end position="304"/>
    </location>
</feature>
<dbReference type="InterPro" id="IPR011009">
    <property type="entry name" value="Kinase-like_dom_sf"/>
</dbReference>
<dbReference type="GO" id="GO:0005886">
    <property type="term" value="C:plasma membrane"/>
    <property type="evidence" value="ECO:0007669"/>
    <property type="project" value="TreeGrafter"/>
</dbReference>
<dbReference type="PANTHER" id="PTHR27005">
    <property type="entry name" value="WALL-ASSOCIATED RECEPTOR KINASE-LIKE 21"/>
    <property type="match status" value="1"/>
</dbReference>
<evidence type="ECO:0000256" key="1">
    <source>
        <dbReference type="ARBA" id="ARBA00022741"/>
    </source>
</evidence>
<dbReference type="EMBL" id="CAEKDK010000008">
    <property type="protein sequence ID" value="CAB4290739.1"/>
    <property type="molecule type" value="Genomic_DNA"/>
</dbReference>
<dbReference type="PROSITE" id="PS50011">
    <property type="entry name" value="PROTEIN_KINASE_DOM"/>
    <property type="match status" value="1"/>
</dbReference>
<organism evidence="4 5">
    <name type="scientific">Prunus armeniaca</name>
    <name type="common">Apricot</name>
    <name type="synonym">Armeniaca vulgaris</name>
    <dbReference type="NCBI Taxonomy" id="36596"/>
    <lineage>
        <taxon>Eukaryota</taxon>
        <taxon>Viridiplantae</taxon>
        <taxon>Streptophyta</taxon>
        <taxon>Embryophyta</taxon>
        <taxon>Tracheophyta</taxon>
        <taxon>Spermatophyta</taxon>
        <taxon>Magnoliopsida</taxon>
        <taxon>eudicotyledons</taxon>
        <taxon>Gunneridae</taxon>
        <taxon>Pentapetalae</taxon>
        <taxon>rosids</taxon>
        <taxon>fabids</taxon>
        <taxon>Rosales</taxon>
        <taxon>Rosaceae</taxon>
        <taxon>Amygdaloideae</taxon>
        <taxon>Amygdaleae</taxon>
        <taxon>Prunus</taxon>
    </lineage>
</organism>
<dbReference type="InterPro" id="IPR045274">
    <property type="entry name" value="WAK-like"/>
</dbReference>
<sequence>MPSKLLHLFSMLTCLGKEGRYADIESSYYKNLSKLLEDLIASCDGTSHPVHCYSADDLIRASNNFHPSRIVRRDSNYTMFRGFLNDRSIIIAKYSIGSLPHDSWGNEDEFPVPALVLEKAAKGVLKVKGDGSLRGDGSLLLPWKIRLCIAKQLASAVTYLHTALPSPVVHGDLKPGCIFLDHDYVPKLSNFSLSMRSGHISEKTDVYSFGVLLLVFLMGRRAWWLIIRQEGGYSSVIDYMKSHAYQHQTIVDPKILEEVGGNKQVEQQLHDFLELALSCTQDEIEGRPYMSNVARELVRIDDSLCFVYAFCMLNQFQRLGEGGQTEETTTGKRVMIFFKNMNDEWFIEMQLGMVKMAFSFPTWFFPLVSRLSKKESERSFLDNGSMLLEDLIASCDVKSNPIRCYSAAELMRATNNFNPSCIIMEDVSPCYQMFRGILDDRTIIIKKYITQEYINKDEARSYAIPDIIISMQMSTHKDALKLLGCCLEFSLPALVHENAAK</sequence>
<dbReference type="PANTHER" id="PTHR27005:SF466">
    <property type="entry name" value="NON-FUNCTIONAL PSEUDOKINASE ZED1-LIKE"/>
    <property type="match status" value="1"/>
</dbReference>
<evidence type="ECO:0000313" key="5">
    <source>
        <dbReference type="Proteomes" id="UP000507222"/>
    </source>
</evidence>
<evidence type="ECO:0000259" key="3">
    <source>
        <dbReference type="PROSITE" id="PS50011"/>
    </source>
</evidence>
<keyword evidence="1" id="KW-0547">Nucleotide-binding</keyword>
<evidence type="ECO:0000313" key="4">
    <source>
        <dbReference type="EMBL" id="CAB4290739.1"/>
    </source>
</evidence>
<dbReference type="Gene3D" id="1.10.510.10">
    <property type="entry name" value="Transferase(Phosphotransferase) domain 1"/>
    <property type="match status" value="2"/>
</dbReference>
<dbReference type="SUPFAM" id="SSF56112">
    <property type="entry name" value="Protein kinase-like (PK-like)"/>
    <property type="match status" value="1"/>
</dbReference>
<dbReference type="Gene3D" id="3.30.200.20">
    <property type="entry name" value="Phosphorylase Kinase, domain 1"/>
    <property type="match status" value="1"/>
</dbReference>
<dbReference type="GO" id="GO:0007166">
    <property type="term" value="P:cell surface receptor signaling pathway"/>
    <property type="evidence" value="ECO:0007669"/>
    <property type="project" value="InterPro"/>
</dbReference>
<protein>
    <recommendedName>
        <fullName evidence="3">Protein kinase domain-containing protein</fullName>
    </recommendedName>
</protein>
<dbReference type="AlphaFoldDB" id="A0A6J5VNF0"/>
<gene>
    <name evidence="4" type="ORF">CURHAP_LOCUS50860</name>
</gene>
<keyword evidence="2" id="KW-0067">ATP-binding</keyword>
<reference evidence="4 5" key="1">
    <citation type="submission" date="2020-05" db="EMBL/GenBank/DDBJ databases">
        <authorList>
            <person name="Campoy J."/>
            <person name="Schneeberger K."/>
            <person name="Spophaly S."/>
        </authorList>
    </citation>
    <scope>NUCLEOTIDE SEQUENCE [LARGE SCALE GENOMIC DNA]</scope>
    <source>
        <strain evidence="4">PruArmRojPasFocal</strain>
    </source>
</reference>
<accession>A0A6J5VNF0</accession>
<dbReference type="SMART" id="SM00220">
    <property type="entry name" value="S_TKc"/>
    <property type="match status" value="1"/>
</dbReference>
<proteinExistence type="predicted"/>
<evidence type="ECO:0000256" key="2">
    <source>
        <dbReference type="ARBA" id="ARBA00022840"/>
    </source>
</evidence>
<dbReference type="GO" id="GO:0005524">
    <property type="term" value="F:ATP binding"/>
    <property type="evidence" value="ECO:0007669"/>
    <property type="project" value="UniProtKB-KW"/>
</dbReference>
<dbReference type="InterPro" id="IPR000719">
    <property type="entry name" value="Prot_kinase_dom"/>
</dbReference>
<name>A0A6J5VNF0_PRUAR</name>